<sequence>MDENTLSPKRIKTRLYDREKMGLEGGREN</sequence>
<reference evidence="3" key="1">
    <citation type="submission" date="2017-01" db="EMBL/GenBank/DDBJ databases">
        <authorList>
            <person name="Varghese N."/>
            <person name="Submissions S."/>
        </authorList>
    </citation>
    <scope>NUCLEOTIDE SEQUENCE [LARGE SCALE GENOMIC DNA]</scope>
    <source>
        <strain evidence="3">DSM 46698</strain>
    </source>
</reference>
<organism evidence="2 3">
    <name type="scientific">Belliella pelovolcani</name>
    <dbReference type="NCBI Taxonomy" id="529505"/>
    <lineage>
        <taxon>Bacteria</taxon>
        <taxon>Pseudomonadati</taxon>
        <taxon>Bacteroidota</taxon>
        <taxon>Cytophagia</taxon>
        <taxon>Cytophagales</taxon>
        <taxon>Cyclobacteriaceae</taxon>
        <taxon>Belliella</taxon>
    </lineage>
</organism>
<name>A0A1N7PSU5_9BACT</name>
<proteinExistence type="predicted"/>
<keyword evidence="3" id="KW-1185">Reference proteome</keyword>
<protein>
    <submittedName>
        <fullName evidence="2">Uncharacterized protein</fullName>
    </submittedName>
</protein>
<feature type="region of interest" description="Disordered" evidence="1">
    <location>
        <begin position="1"/>
        <end position="29"/>
    </location>
</feature>
<evidence type="ECO:0000313" key="3">
    <source>
        <dbReference type="Proteomes" id="UP000186026"/>
    </source>
</evidence>
<evidence type="ECO:0000313" key="2">
    <source>
        <dbReference type="EMBL" id="SIT13723.1"/>
    </source>
</evidence>
<dbReference type="EMBL" id="FTOP01000020">
    <property type="protein sequence ID" value="SIT13723.1"/>
    <property type="molecule type" value="Genomic_DNA"/>
</dbReference>
<gene>
    <name evidence="2" type="ORF">SAMN05421761_12029</name>
</gene>
<dbReference type="Proteomes" id="UP000186026">
    <property type="component" value="Unassembled WGS sequence"/>
</dbReference>
<evidence type="ECO:0000256" key="1">
    <source>
        <dbReference type="SAM" id="MobiDB-lite"/>
    </source>
</evidence>
<accession>A0A1N7PSU5</accession>
<feature type="compositionally biased region" description="Basic and acidic residues" evidence="1">
    <location>
        <begin position="14"/>
        <end position="29"/>
    </location>
</feature>
<dbReference type="AlphaFoldDB" id="A0A1N7PSU5"/>